<gene>
    <name evidence="1" type="ORF">BO79DRAFT_249109</name>
</gene>
<sequence>MAKAKAKGKKDSAGGAHSHIRARIDYLYNAATFLQTIGKPSPQKLSASQQNDQMDEAEDGAKLQGTERIVPQMVEPDVSPANEPTSPSTTQRLPQLSRVYMSQMRGVSLKSQLRLPIDVKRSFCKRCDTFLIPGVTCTQDIRNASRGCKKPWADVLVVCCSTCGTEKRFPQTDKRSKKLSERRKEAPKEEQKDEVMAVFGTGNDIHRYEGARAKRLLRSKTTSVYPGVNMYGTTSREMDEHWARATRSRFDSIWRRR</sequence>
<organism evidence="1 2">
    <name type="scientific">Aspergillus costaricaensis CBS 115574</name>
    <dbReference type="NCBI Taxonomy" id="1448317"/>
    <lineage>
        <taxon>Eukaryota</taxon>
        <taxon>Fungi</taxon>
        <taxon>Dikarya</taxon>
        <taxon>Ascomycota</taxon>
        <taxon>Pezizomycotina</taxon>
        <taxon>Eurotiomycetes</taxon>
        <taxon>Eurotiomycetidae</taxon>
        <taxon>Eurotiales</taxon>
        <taxon>Aspergillaceae</taxon>
        <taxon>Aspergillus</taxon>
        <taxon>Aspergillus subgen. Circumdati</taxon>
    </lineage>
</organism>
<name>A0ACD1HYF4_9EURO</name>
<keyword evidence="2" id="KW-1185">Reference proteome</keyword>
<reference evidence="1" key="1">
    <citation type="submission" date="2018-02" db="EMBL/GenBank/DDBJ databases">
        <title>The genomes of Aspergillus section Nigri reveals drivers in fungal speciation.</title>
        <authorList>
            <consortium name="DOE Joint Genome Institute"/>
            <person name="Vesth T.C."/>
            <person name="Nybo J."/>
            <person name="Theobald S."/>
            <person name="Brandl J."/>
            <person name="Frisvad J.C."/>
            <person name="Nielsen K.F."/>
            <person name="Lyhne E.K."/>
            <person name="Kogle M.E."/>
            <person name="Kuo A."/>
            <person name="Riley R."/>
            <person name="Clum A."/>
            <person name="Nolan M."/>
            <person name="Lipzen A."/>
            <person name="Salamov A."/>
            <person name="Henrissat B."/>
            <person name="Wiebenga A."/>
            <person name="De vries R.P."/>
            <person name="Grigoriev I.V."/>
            <person name="Mortensen U.H."/>
            <person name="Andersen M.R."/>
            <person name="Baker S.E."/>
        </authorList>
    </citation>
    <scope>NUCLEOTIDE SEQUENCE</scope>
    <source>
        <strain evidence="1">CBS 115574</strain>
    </source>
</reference>
<dbReference type="EMBL" id="KZ824602">
    <property type="protein sequence ID" value="RAK82975.1"/>
    <property type="molecule type" value="Genomic_DNA"/>
</dbReference>
<dbReference type="Proteomes" id="UP000249748">
    <property type="component" value="Unassembled WGS sequence"/>
</dbReference>
<protein>
    <submittedName>
        <fullName evidence="1">Rpr2-domain-containing protein</fullName>
    </submittedName>
</protein>
<evidence type="ECO:0000313" key="1">
    <source>
        <dbReference type="EMBL" id="RAK82975.1"/>
    </source>
</evidence>
<accession>A0ACD1HYF4</accession>
<proteinExistence type="predicted"/>
<evidence type="ECO:0000313" key="2">
    <source>
        <dbReference type="Proteomes" id="UP000249748"/>
    </source>
</evidence>